<reference evidence="7" key="3">
    <citation type="submission" date="2025-09" db="UniProtKB">
        <authorList>
            <consortium name="Ensembl"/>
        </authorList>
    </citation>
    <scope>IDENTIFICATION</scope>
</reference>
<dbReference type="InterPro" id="IPR008996">
    <property type="entry name" value="IL1/FGF"/>
</dbReference>
<name>A0A493SSK7_ANAPP</name>
<dbReference type="GO" id="GO:0030154">
    <property type="term" value="P:cell differentiation"/>
    <property type="evidence" value="ECO:0007669"/>
    <property type="project" value="UniProtKB-KW"/>
</dbReference>
<evidence type="ECO:0000313" key="7">
    <source>
        <dbReference type="Ensembl" id="ENSAPLP00000016561.1"/>
    </source>
</evidence>
<organism evidence="7 8">
    <name type="scientific">Anas platyrhynchos platyrhynchos</name>
    <name type="common">Northern mallard</name>
    <dbReference type="NCBI Taxonomy" id="8840"/>
    <lineage>
        <taxon>Eukaryota</taxon>
        <taxon>Metazoa</taxon>
        <taxon>Chordata</taxon>
        <taxon>Craniata</taxon>
        <taxon>Vertebrata</taxon>
        <taxon>Euteleostomi</taxon>
        <taxon>Archelosauria</taxon>
        <taxon>Archosauria</taxon>
        <taxon>Dinosauria</taxon>
        <taxon>Saurischia</taxon>
        <taxon>Theropoda</taxon>
        <taxon>Coelurosauria</taxon>
        <taxon>Aves</taxon>
        <taxon>Neognathae</taxon>
        <taxon>Galloanserae</taxon>
        <taxon>Anseriformes</taxon>
        <taxon>Anatidae</taxon>
        <taxon>Anatinae</taxon>
        <taxon>Anas</taxon>
    </lineage>
</organism>
<dbReference type="PRINTS" id="PR00263">
    <property type="entry name" value="HBGFFGF"/>
</dbReference>
<comment type="similarity">
    <text evidence="1 5">Belongs to the heparin-binding growth factors family.</text>
</comment>
<feature type="region of interest" description="Disordered" evidence="6">
    <location>
        <begin position="33"/>
        <end position="61"/>
    </location>
</feature>
<dbReference type="InterPro" id="IPR002209">
    <property type="entry name" value="Fibroblast_GF_fam"/>
</dbReference>
<protein>
    <recommendedName>
        <fullName evidence="5">Fibroblast growth factor</fullName>
        <shortName evidence="5">FGF</shortName>
    </recommendedName>
</protein>
<keyword evidence="4" id="KW-0497">Mitogen</keyword>
<keyword evidence="3" id="KW-0221">Differentiation</keyword>
<dbReference type="Ensembl" id="ENSAPLT00000039074.1">
    <property type="protein sequence ID" value="ENSAPLP00000016561.1"/>
    <property type="gene ID" value="ENSAPLG00000029258.1"/>
</dbReference>
<dbReference type="STRING" id="8840.ENSAPLP00000016561"/>
<evidence type="ECO:0000256" key="5">
    <source>
        <dbReference type="RuleBase" id="RU049442"/>
    </source>
</evidence>
<dbReference type="GeneTree" id="ENSGT00940000161721"/>
<evidence type="ECO:0000256" key="1">
    <source>
        <dbReference type="ARBA" id="ARBA00007936"/>
    </source>
</evidence>
<keyword evidence="2" id="KW-0217">Developmental protein</keyword>
<proteinExistence type="inferred from homology"/>
<evidence type="ECO:0000256" key="3">
    <source>
        <dbReference type="ARBA" id="ARBA00022782"/>
    </source>
</evidence>
<dbReference type="GO" id="GO:0051781">
    <property type="term" value="P:positive regulation of cell division"/>
    <property type="evidence" value="ECO:0007669"/>
    <property type="project" value="UniProtKB-KW"/>
</dbReference>
<dbReference type="PROSITE" id="PS00247">
    <property type="entry name" value="HBGF_FGF"/>
    <property type="match status" value="1"/>
</dbReference>
<accession>A0A493SSK7</accession>
<dbReference type="GO" id="GO:0008083">
    <property type="term" value="F:growth factor activity"/>
    <property type="evidence" value="ECO:0007669"/>
    <property type="project" value="InterPro"/>
</dbReference>
<dbReference type="SMART" id="SM00442">
    <property type="entry name" value="FGF"/>
    <property type="match status" value="1"/>
</dbReference>
<dbReference type="Gene3D" id="2.80.10.50">
    <property type="match status" value="1"/>
</dbReference>
<dbReference type="Proteomes" id="UP000016666">
    <property type="component" value="Chromosome 29"/>
</dbReference>
<dbReference type="PANTHER" id="PTHR11486">
    <property type="entry name" value="FIBROBLAST GROWTH FACTOR"/>
    <property type="match status" value="1"/>
</dbReference>
<sequence length="367" mass="38187">MGICGLGARSNAWAGARPRCRLSAWVRPLRAASVPRPPAPIPTGASQASGTGAHGEHRPGRTLVPAAPCPGTEPSCTPPAPSSCAHCLPPDPHPPLPYTLRPLQGPAGPGGTVGLRAGSGPWGTAACVGQGHSCQCGENKHEVGTGQRLTACSGKWSLGSVSLQLRSQGQLGQGRAGIKTKPSPGHGFPPPAPDSGCSPCSPLSLCGEGVPPSLPPSLHPSVHVSVCPSGEARRCCPLLVALGGQSRGAGEGPLGEVTHLTAALRCPAGIVEIRSVRVGVVAIRAVHTGFYLAMNKQGRLYGSKEFSPNCKFKERIEENGYNTYASLRWRHRGRPMFLSLNSKGRPQRGGQTRRQHLSTHFLPMLIS</sequence>
<dbReference type="SUPFAM" id="SSF50353">
    <property type="entry name" value="Cytokine"/>
    <property type="match status" value="1"/>
</dbReference>
<dbReference type="Pfam" id="PF00167">
    <property type="entry name" value="FGF"/>
    <property type="match status" value="1"/>
</dbReference>
<evidence type="ECO:0000256" key="6">
    <source>
        <dbReference type="SAM" id="MobiDB-lite"/>
    </source>
</evidence>
<dbReference type="AlphaFoldDB" id="A0A493SSK7"/>
<feature type="region of interest" description="Disordered" evidence="6">
    <location>
        <begin position="167"/>
        <end position="195"/>
    </location>
</feature>
<reference evidence="7" key="2">
    <citation type="submission" date="2025-08" db="UniProtKB">
        <authorList>
            <consortium name="Ensembl"/>
        </authorList>
    </citation>
    <scope>IDENTIFICATION</scope>
</reference>
<keyword evidence="8" id="KW-1185">Reference proteome</keyword>
<dbReference type="PRINTS" id="PR00262">
    <property type="entry name" value="IL1HBGF"/>
</dbReference>
<evidence type="ECO:0000256" key="2">
    <source>
        <dbReference type="ARBA" id="ARBA00022473"/>
    </source>
</evidence>
<evidence type="ECO:0000256" key="4">
    <source>
        <dbReference type="ARBA" id="ARBA00023246"/>
    </source>
</evidence>
<reference evidence="7 8" key="1">
    <citation type="submission" date="2017-10" db="EMBL/GenBank/DDBJ databases">
        <title>A new Pekin duck reference genome.</title>
        <authorList>
            <person name="Hou Z.-C."/>
            <person name="Zhou Z.-K."/>
            <person name="Zhu F."/>
            <person name="Hou S.-S."/>
        </authorList>
    </citation>
    <scope>NUCLEOTIDE SEQUENCE [LARGE SCALE GENOMIC DNA]</scope>
</reference>
<evidence type="ECO:0000313" key="8">
    <source>
        <dbReference type="Proteomes" id="UP000016666"/>
    </source>
</evidence>